<dbReference type="AlphaFoldDB" id="A0A9W5K7M7"/>
<dbReference type="PANTHER" id="PTHR12304:SF4">
    <property type="entry name" value="URIDINE NUCLEOSIDASE"/>
    <property type="match status" value="1"/>
</dbReference>
<evidence type="ECO:0000259" key="3">
    <source>
        <dbReference type="Pfam" id="PF01156"/>
    </source>
</evidence>
<dbReference type="InterPro" id="IPR001910">
    <property type="entry name" value="Inosine/uridine_hydrolase_dom"/>
</dbReference>
<comment type="caution">
    <text evidence="4">The sequence shown here is derived from an EMBL/GenBank/DDBJ whole genome shotgun (WGS) entry which is preliminary data.</text>
</comment>
<dbReference type="InterPro" id="IPR023186">
    <property type="entry name" value="IUNH"/>
</dbReference>
<keyword evidence="1" id="KW-0378">Hydrolase</keyword>
<dbReference type="EMBL" id="AHER01000030">
    <property type="protein sequence ID" value="EJR22643.1"/>
    <property type="molecule type" value="Genomic_DNA"/>
</dbReference>
<dbReference type="Gene3D" id="3.90.245.10">
    <property type="entry name" value="Ribonucleoside hydrolase-like"/>
    <property type="match status" value="1"/>
</dbReference>
<evidence type="ECO:0000313" key="4">
    <source>
        <dbReference type="EMBL" id="EJR22643.1"/>
    </source>
</evidence>
<dbReference type="Proteomes" id="UP000006607">
    <property type="component" value="Unassembled WGS sequence"/>
</dbReference>
<dbReference type="SUPFAM" id="SSF53590">
    <property type="entry name" value="Nucleoside hydrolase"/>
    <property type="match status" value="1"/>
</dbReference>
<dbReference type="InterPro" id="IPR036452">
    <property type="entry name" value="Ribo_hydro-like"/>
</dbReference>
<dbReference type="GO" id="GO:0005829">
    <property type="term" value="C:cytosol"/>
    <property type="evidence" value="ECO:0007669"/>
    <property type="project" value="TreeGrafter"/>
</dbReference>
<dbReference type="Pfam" id="PF01156">
    <property type="entry name" value="IU_nuc_hydro"/>
    <property type="match status" value="1"/>
</dbReference>
<name>A0A9W5K7M7_BACC8</name>
<gene>
    <name evidence="4" type="ORF">IIA_02678</name>
</gene>
<accession>A0A9W5K7M7</accession>
<sequence>MRCFTALSFSHNNNSRLCSRGVRIVNKKIIFFGDFGIDDAVALIYANKTCKLDILGIVAEYGNVSRDIVTENVYFLERYYATQVKIIEGASRPMTAEEPLFFPEIHGDHGLGPIIPPEMRICKRENFCELIKLIEPCPEDIIIVATGRLTTLATLFLLYPNIMDRICSYYIMGGAFLFPGNVTPVSEANFYGDPIAANIVMKYAKNASIYPLNVTQGALITPEMANIIDKKGTGQAKLIKPMIDFYYENFYKKEYPGIGGSPIHDLLPFISFIDDSIFEYKKSAVWISTTNDVTRGQSVADFRKIAEPTRFDDRPIQRIAVGFNYAAFKEEFMRTILKPDCP</sequence>
<evidence type="ECO:0000313" key="5">
    <source>
        <dbReference type="Proteomes" id="UP000006607"/>
    </source>
</evidence>
<organism evidence="4 5">
    <name type="scientific">Bacillus cereus (strain VD014)</name>
    <dbReference type="NCBI Taxonomy" id="1053223"/>
    <lineage>
        <taxon>Bacteria</taxon>
        <taxon>Bacillati</taxon>
        <taxon>Bacillota</taxon>
        <taxon>Bacilli</taxon>
        <taxon>Bacillales</taxon>
        <taxon>Bacillaceae</taxon>
        <taxon>Bacillus</taxon>
        <taxon>Bacillus cereus group</taxon>
    </lineage>
</organism>
<protein>
    <recommendedName>
        <fullName evidence="3">Inosine/uridine-preferring nucleoside hydrolase domain-containing protein</fullName>
    </recommendedName>
</protein>
<evidence type="ECO:0000256" key="1">
    <source>
        <dbReference type="ARBA" id="ARBA00022801"/>
    </source>
</evidence>
<reference evidence="4" key="1">
    <citation type="submission" date="2012-04" db="EMBL/GenBank/DDBJ databases">
        <title>The Genome Sequence of Bacillus cereus VD014.</title>
        <authorList>
            <consortium name="The Broad Institute Genome Sequencing Platform"/>
            <consortium name="The Broad Institute Genome Sequencing Center for Infectious Disease"/>
            <person name="Feldgarden M."/>
            <person name="Van der Auwera G.A."/>
            <person name="Mahillon J."/>
            <person name="Duprez V."/>
            <person name="Timmery S."/>
            <person name="Mattelet C."/>
            <person name="Dierick K."/>
            <person name="Sun M."/>
            <person name="Yu Z."/>
            <person name="Zhu L."/>
            <person name="Hu X."/>
            <person name="Shank E.B."/>
            <person name="Swiecicka I."/>
            <person name="Hansen B.M."/>
            <person name="Andrup L."/>
            <person name="Young S.K."/>
            <person name="Zeng Q."/>
            <person name="Gargeya S."/>
            <person name="Fitzgerald M."/>
            <person name="Haas B."/>
            <person name="Abouelleil A."/>
            <person name="Alvarado L."/>
            <person name="Arachchi H.M."/>
            <person name="Berlin A."/>
            <person name="Chapman S.B."/>
            <person name="Goldberg J."/>
            <person name="Griggs A."/>
            <person name="Gujja S."/>
            <person name="Hansen M."/>
            <person name="Howarth C."/>
            <person name="Imamovic A."/>
            <person name="Larimer J."/>
            <person name="McCowen C."/>
            <person name="Montmayeur A."/>
            <person name="Murphy C."/>
            <person name="Neiman D."/>
            <person name="Pearson M."/>
            <person name="Priest M."/>
            <person name="Roberts A."/>
            <person name="Saif S."/>
            <person name="Shea T."/>
            <person name="Sisk P."/>
            <person name="Sykes S."/>
            <person name="Wortman J."/>
            <person name="Nusbaum C."/>
            <person name="Birren B."/>
        </authorList>
    </citation>
    <scope>NUCLEOTIDE SEQUENCE</scope>
    <source>
        <strain evidence="4">VD014</strain>
    </source>
</reference>
<feature type="domain" description="Inosine/uridine-preferring nucleoside hydrolase" evidence="3">
    <location>
        <begin position="29"/>
        <end position="330"/>
    </location>
</feature>
<dbReference type="FunFam" id="3.90.245.10:FF:000005">
    <property type="entry name" value="Inosine-uridine preferring nucleoside hydrolase"/>
    <property type="match status" value="1"/>
</dbReference>
<dbReference type="PANTHER" id="PTHR12304">
    <property type="entry name" value="INOSINE-URIDINE PREFERRING NUCLEOSIDE HYDROLASE"/>
    <property type="match status" value="1"/>
</dbReference>
<evidence type="ECO:0000256" key="2">
    <source>
        <dbReference type="ARBA" id="ARBA00023295"/>
    </source>
</evidence>
<keyword evidence="2" id="KW-0326">Glycosidase</keyword>
<dbReference type="GO" id="GO:0008477">
    <property type="term" value="F:purine nucleosidase activity"/>
    <property type="evidence" value="ECO:0007669"/>
    <property type="project" value="TreeGrafter"/>
</dbReference>
<proteinExistence type="predicted"/>
<dbReference type="GO" id="GO:0006152">
    <property type="term" value="P:purine nucleoside catabolic process"/>
    <property type="evidence" value="ECO:0007669"/>
    <property type="project" value="TreeGrafter"/>
</dbReference>
<dbReference type="CDD" id="cd00455">
    <property type="entry name" value="nuc_hydro"/>
    <property type="match status" value="1"/>
</dbReference>